<comment type="subcellular location">
    <subcellularLocation>
        <location evidence="2">Chromosome</location>
        <location evidence="2">Centromere</location>
    </subcellularLocation>
    <subcellularLocation>
        <location evidence="1">Nucleus</location>
    </subcellularLocation>
</comment>
<evidence type="ECO:0000256" key="4">
    <source>
        <dbReference type="ARBA" id="ARBA00016402"/>
    </source>
</evidence>
<dbReference type="InterPro" id="IPR025214">
    <property type="entry name" value="CENP-U"/>
</dbReference>
<dbReference type="GO" id="GO:0005634">
    <property type="term" value="C:nucleus"/>
    <property type="evidence" value="ECO:0007669"/>
    <property type="project" value="UniProtKB-SubCell"/>
</dbReference>
<evidence type="ECO:0000256" key="6">
    <source>
        <dbReference type="ARBA" id="ARBA00023054"/>
    </source>
</evidence>
<dbReference type="PANTHER" id="PTHR32222">
    <property type="entry name" value="CENTROMERE PROTEIN U"/>
    <property type="match status" value="1"/>
</dbReference>
<comment type="similarity">
    <text evidence="3">Belongs to the CENP-U/AME1 family.</text>
</comment>
<dbReference type="EMBL" id="SRMA01025930">
    <property type="protein sequence ID" value="TRY89817.1"/>
    <property type="molecule type" value="Genomic_DNA"/>
</dbReference>
<dbReference type="STRING" id="623744.A0A553QIS3"/>
<keyword evidence="12" id="KW-1185">Reference proteome</keyword>
<feature type="compositionally biased region" description="Low complexity" evidence="10">
    <location>
        <begin position="83"/>
        <end position="96"/>
    </location>
</feature>
<evidence type="ECO:0000256" key="9">
    <source>
        <dbReference type="ARBA" id="ARBA00031456"/>
    </source>
</evidence>
<evidence type="ECO:0000256" key="7">
    <source>
        <dbReference type="ARBA" id="ARBA00023242"/>
    </source>
</evidence>
<organism evidence="11 12">
    <name type="scientific">Danionella cerebrum</name>
    <dbReference type="NCBI Taxonomy" id="2873325"/>
    <lineage>
        <taxon>Eukaryota</taxon>
        <taxon>Metazoa</taxon>
        <taxon>Chordata</taxon>
        <taxon>Craniata</taxon>
        <taxon>Vertebrata</taxon>
        <taxon>Euteleostomi</taxon>
        <taxon>Actinopterygii</taxon>
        <taxon>Neopterygii</taxon>
        <taxon>Teleostei</taxon>
        <taxon>Ostariophysi</taxon>
        <taxon>Cypriniformes</taxon>
        <taxon>Danionidae</taxon>
        <taxon>Danioninae</taxon>
        <taxon>Danionella</taxon>
    </lineage>
</organism>
<comment type="caution">
    <text evidence="11">The sequence shown here is derived from an EMBL/GenBank/DDBJ whole genome shotgun (WGS) entry which is preliminary data.</text>
</comment>
<evidence type="ECO:0000256" key="3">
    <source>
        <dbReference type="ARBA" id="ARBA00010440"/>
    </source>
</evidence>
<accession>A0A553QIS3</accession>
<feature type="compositionally biased region" description="Low complexity" evidence="10">
    <location>
        <begin position="127"/>
        <end position="142"/>
    </location>
</feature>
<proteinExistence type="inferred from homology"/>
<name>A0A553QIS3_9TELE</name>
<evidence type="ECO:0000313" key="11">
    <source>
        <dbReference type="EMBL" id="TRY89817.1"/>
    </source>
</evidence>
<dbReference type="GO" id="GO:0000775">
    <property type="term" value="C:chromosome, centromeric region"/>
    <property type="evidence" value="ECO:0007669"/>
    <property type="project" value="UniProtKB-SubCell"/>
</dbReference>
<gene>
    <name evidence="11" type="ORF">DNTS_018565</name>
</gene>
<evidence type="ECO:0000256" key="1">
    <source>
        <dbReference type="ARBA" id="ARBA00004123"/>
    </source>
</evidence>
<protein>
    <recommendedName>
        <fullName evidence="4">Centromere protein U</fullName>
    </recommendedName>
    <alternativeName>
        <fullName evidence="9">MLF1-interacting protein</fullName>
    </alternativeName>
</protein>
<feature type="region of interest" description="Disordered" evidence="10">
    <location>
        <begin position="39"/>
        <end position="211"/>
    </location>
</feature>
<keyword evidence="7" id="KW-0539">Nucleus</keyword>
<evidence type="ECO:0000256" key="5">
    <source>
        <dbReference type="ARBA" id="ARBA00022454"/>
    </source>
</evidence>
<dbReference type="Pfam" id="PF13097">
    <property type="entry name" value="CENP-U"/>
    <property type="match status" value="1"/>
</dbReference>
<keyword evidence="5" id="KW-0158">Chromosome</keyword>
<feature type="compositionally biased region" description="Basic residues" evidence="10">
    <location>
        <begin position="181"/>
        <end position="202"/>
    </location>
</feature>
<keyword evidence="6" id="KW-0175">Coiled coil</keyword>
<reference evidence="11 12" key="1">
    <citation type="journal article" date="2019" name="Sci. Data">
        <title>Hybrid genome assembly and annotation of Danionella translucida.</title>
        <authorList>
            <person name="Kadobianskyi M."/>
            <person name="Schulze L."/>
            <person name="Schuelke M."/>
            <person name="Judkewitz B."/>
        </authorList>
    </citation>
    <scope>NUCLEOTIDE SEQUENCE [LARGE SCALE GENOMIC DNA]</scope>
    <source>
        <strain evidence="11 12">Bolton</strain>
    </source>
</reference>
<feature type="compositionally biased region" description="Polar residues" evidence="10">
    <location>
        <begin position="152"/>
        <end position="165"/>
    </location>
</feature>
<dbReference type="AlphaFoldDB" id="A0A553QIS3"/>
<evidence type="ECO:0000256" key="8">
    <source>
        <dbReference type="ARBA" id="ARBA00023328"/>
    </source>
</evidence>
<dbReference type="Proteomes" id="UP000316079">
    <property type="component" value="Unassembled WGS sequence"/>
</dbReference>
<evidence type="ECO:0000313" key="12">
    <source>
        <dbReference type="Proteomes" id="UP000316079"/>
    </source>
</evidence>
<sequence>MSRMTNTLRAIQREMQSLDISSIEKASFLLGDQYSPHGNPLHSTALGDDICPLPEQSKTSPEKTSRTQTGKAFTPVVNKKKAATASNSSNKNAASKENQATESVVRKVKGSTLATTSKGREDILQRKASVPVSSKSKKGGAVQRSEEEKSPTSRSDQGSQNVSSEELTDEDDSFRPSKERSKGRRRTSFGHRLSGHKQKRKSSSSSERANLLRNPTDLNVVLDAFQEFVSKYKETINSAAVNRCIDSFSRSVEGQMGKVKLQSLQKDLDEMEQRFKALTEGSSLLHNLKELNTTYMAHRLTNPDQLETYGLSCMPAMLMEARCIMGTEHQLKNINDALQQIVEDTEG</sequence>
<evidence type="ECO:0000256" key="10">
    <source>
        <dbReference type="SAM" id="MobiDB-lite"/>
    </source>
</evidence>
<dbReference type="OrthoDB" id="8959258at2759"/>
<keyword evidence="8" id="KW-0137">Centromere</keyword>
<evidence type="ECO:0000256" key="2">
    <source>
        <dbReference type="ARBA" id="ARBA00004584"/>
    </source>
</evidence>
<dbReference type="PANTHER" id="PTHR32222:SF1">
    <property type="entry name" value="CENTROMERE PROTEIN U"/>
    <property type="match status" value="1"/>
</dbReference>